<reference evidence="3 4" key="1">
    <citation type="journal article" date="2012" name="BMC Genomics">
        <title>Comparative genomic analysis of human infective Trypanosoma cruzi lineages with the bat-restricted subspecies T. cruzi marinkellei.</title>
        <authorList>
            <person name="Franzen O."/>
            <person name="Talavera-Lopez C."/>
            <person name="Ochaya S."/>
            <person name="Butler C.E."/>
            <person name="Messenger L.A."/>
            <person name="Lewis M.D."/>
            <person name="Llewellyn M.S."/>
            <person name="Marinkelle C.J."/>
            <person name="Tyler K.M."/>
            <person name="Miles M.A."/>
            <person name="Andersson B."/>
        </authorList>
    </citation>
    <scope>NUCLEOTIDE SEQUENCE [LARGE SCALE GENOMIC DNA]</scope>
    <source>
        <strain evidence="3 4">B7</strain>
    </source>
</reference>
<feature type="compositionally biased region" description="Polar residues" evidence="1">
    <location>
        <begin position="275"/>
        <end position="297"/>
    </location>
</feature>
<proteinExistence type="predicted"/>
<protein>
    <submittedName>
        <fullName evidence="3">Uncharacterized protein</fullName>
    </submittedName>
</protein>
<organism evidence="3 4">
    <name type="scientific">Trypanosoma cruzi marinkellei</name>
    <dbReference type="NCBI Taxonomy" id="85056"/>
    <lineage>
        <taxon>Eukaryota</taxon>
        <taxon>Discoba</taxon>
        <taxon>Euglenozoa</taxon>
        <taxon>Kinetoplastea</taxon>
        <taxon>Metakinetoplastina</taxon>
        <taxon>Trypanosomatida</taxon>
        <taxon>Trypanosomatidae</taxon>
        <taxon>Trypanosoma</taxon>
        <taxon>Schizotrypanum</taxon>
    </lineage>
</organism>
<feature type="compositionally biased region" description="Low complexity" evidence="1">
    <location>
        <begin position="17"/>
        <end position="26"/>
    </location>
</feature>
<evidence type="ECO:0000313" key="3">
    <source>
        <dbReference type="EMBL" id="EKF26234.1"/>
    </source>
</evidence>
<feature type="compositionally biased region" description="Basic residues" evidence="1">
    <location>
        <begin position="71"/>
        <end position="87"/>
    </location>
</feature>
<feature type="region of interest" description="Disordered" evidence="1">
    <location>
        <begin position="275"/>
        <end position="305"/>
    </location>
</feature>
<dbReference type="AlphaFoldDB" id="K2MKI3"/>
<keyword evidence="4" id="KW-1185">Reference proteome</keyword>
<keyword evidence="2" id="KW-1133">Transmembrane helix</keyword>
<dbReference type="Proteomes" id="UP000007350">
    <property type="component" value="Unassembled WGS sequence"/>
</dbReference>
<comment type="caution">
    <text evidence="3">The sequence shown here is derived from an EMBL/GenBank/DDBJ whole genome shotgun (WGS) entry which is preliminary data.</text>
</comment>
<name>K2MKI3_TRYCR</name>
<evidence type="ECO:0000313" key="4">
    <source>
        <dbReference type="Proteomes" id="UP000007350"/>
    </source>
</evidence>
<evidence type="ECO:0000256" key="1">
    <source>
        <dbReference type="SAM" id="MobiDB-lite"/>
    </source>
</evidence>
<dbReference type="EMBL" id="AHKC01021415">
    <property type="protein sequence ID" value="EKF26234.1"/>
    <property type="molecule type" value="Genomic_DNA"/>
</dbReference>
<accession>K2MKI3</accession>
<feature type="region of interest" description="Disordered" evidence="1">
    <location>
        <begin position="16"/>
        <end position="35"/>
    </location>
</feature>
<keyword evidence="2" id="KW-0812">Transmembrane</keyword>
<feature type="transmembrane region" description="Helical" evidence="2">
    <location>
        <begin position="213"/>
        <end position="237"/>
    </location>
</feature>
<evidence type="ECO:0000256" key="2">
    <source>
        <dbReference type="SAM" id="Phobius"/>
    </source>
</evidence>
<feature type="transmembrane region" description="Helical" evidence="2">
    <location>
        <begin position="249"/>
        <end position="268"/>
    </location>
</feature>
<sequence length="379" mass="41343">MSLPFRYMLPPHMFHASPSSSSSSSPSPSPPPRRATATTCLLIASIYLPQGVYYAAAAAGPLHVCGIGRGRPHRRWKRHPAAPKRARPREQIPTRAVAERRRLLAPGDKASFVVSAVHSKNVGQRPSTRTPSLLLFAPPCVLCVFVFSCPPRTLGGQTGTTNSSTLAVAGVKRTEDGHTRRTTKSAPEITAQQQTHIHFHRCQIHGHTHAHAVLLYFPTCSIPLLLLLLIAVAFATAEESNSNYLSSHRLHLSAAGSLLCCCCCWAITRLRNRQRPPSSSLEKTSGGSKTGTPSRTNSDTRRGRETTALGTWRQGIVCCFCCPQQKCGPKALNTHALPPPLRPSVRPLCVCVFVSSTHIGRADRHHKLQYSRCCRGKEN</sequence>
<feature type="region of interest" description="Disordered" evidence="1">
    <location>
        <begin position="71"/>
        <end position="90"/>
    </location>
</feature>
<feature type="transmembrane region" description="Helical" evidence="2">
    <location>
        <begin position="51"/>
        <end position="68"/>
    </location>
</feature>
<gene>
    <name evidence="3" type="ORF">MOQ_010083</name>
</gene>
<keyword evidence="2" id="KW-0472">Membrane</keyword>